<accession>A0A4Y7PZC9</accession>
<reference evidence="1 2" key="1">
    <citation type="submission" date="2018-06" db="EMBL/GenBank/DDBJ databases">
        <title>A transcriptomic atlas of mushroom development highlights an independent origin of complex multicellularity.</title>
        <authorList>
            <consortium name="DOE Joint Genome Institute"/>
            <person name="Krizsan K."/>
            <person name="Almasi E."/>
            <person name="Merenyi Z."/>
            <person name="Sahu N."/>
            <person name="Viragh M."/>
            <person name="Koszo T."/>
            <person name="Mondo S."/>
            <person name="Kiss B."/>
            <person name="Balint B."/>
            <person name="Kues U."/>
            <person name="Barry K."/>
            <person name="Hegedus J.C."/>
            <person name="Henrissat B."/>
            <person name="Johnson J."/>
            <person name="Lipzen A."/>
            <person name="Ohm R."/>
            <person name="Nagy I."/>
            <person name="Pangilinan J."/>
            <person name="Yan J."/>
            <person name="Xiong Y."/>
            <person name="Grigoriev I.V."/>
            <person name="Hibbett D.S."/>
            <person name="Nagy L.G."/>
        </authorList>
    </citation>
    <scope>NUCLEOTIDE SEQUENCE [LARGE SCALE GENOMIC DNA]</scope>
    <source>
        <strain evidence="1 2">SZMC22713</strain>
    </source>
</reference>
<name>A0A4Y7PZC9_9AGAM</name>
<keyword evidence="2" id="KW-1185">Reference proteome</keyword>
<dbReference type="VEuPathDB" id="FungiDB:BD410DRAFT_804661"/>
<organism evidence="1 2">
    <name type="scientific">Rickenella mellea</name>
    <dbReference type="NCBI Taxonomy" id="50990"/>
    <lineage>
        <taxon>Eukaryota</taxon>
        <taxon>Fungi</taxon>
        <taxon>Dikarya</taxon>
        <taxon>Basidiomycota</taxon>
        <taxon>Agaricomycotina</taxon>
        <taxon>Agaricomycetes</taxon>
        <taxon>Hymenochaetales</taxon>
        <taxon>Rickenellaceae</taxon>
        <taxon>Rickenella</taxon>
    </lineage>
</organism>
<dbReference type="EMBL" id="ML170185">
    <property type="protein sequence ID" value="TDL20743.1"/>
    <property type="molecule type" value="Genomic_DNA"/>
</dbReference>
<evidence type="ECO:0000313" key="1">
    <source>
        <dbReference type="EMBL" id="TDL20743.1"/>
    </source>
</evidence>
<evidence type="ECO:0000313" key="2">
    <source>
        <dbReference type="Proteomes" id="UP000294933"/>
    </source>
</evidence>
<protein>
    <submittedName>
        <fullName evidence="1">Uncharacterized protein</fullName>
    </submittedName>
</protein>
<proteinExistence type="predicted"/>
<sequence length="168" mass="19226">MTTLKIHHQSYLGVLLIFYMRLGHLEKQDKLPDENDIQNAHFSVIQDIISSGLEPLRVWENSDICRFSCFSKGSIAEHIAIVQELLENPLAATAHELLRQTAENFGYTFMLAALELQYYNYIPVFWLSFSWHLADLDRKGNIACNDSLLMVVPLPASYPLQAVFQLIV</sequence>
<dbReference type="Proteomes" id="UP000294933">
    <property type="component" value="Unassembled WGS sequence"/>
</dbReference>
<dbReference type="AlphaFoldDB" id="A0A4Y7PZC9"/>
<gene>
    <name evidence="1" type="ORF">BD410DRAFT_804661</name>
</gene>